<dbReference type="WBParaSite" id="nRc.2.0.1.t27026-RA">
    <property type="protein sequence ID" value="nRc.2.0.1.t27026-RA"/>
    <property type="gene ID" value="nRc.2.0.1.g27026"/>
</dbReference>
<name>A0A915JM04_ROMCU</name>
<protein>
    <submittedName>
        <fullName evidence="2">Uncharacterized protein</fullName>
    </submittedName>
</protein>
<evidence type="ECO:0000313" key="2">
    <source>
        <dbReference type="WBParaSite" id="nRc.2.0.1.t27026-RA"/>
    </source>
</evidence>
<evidence type="ECO:0000313" key="1">
    <source>
        <dbReference type="Proteomes" id="UP000887565"/>
    </source>
</evidence>
<accession>A0A915JM04</accession>
<keyword evidence="1" id="KW-1185">Reference proteome</keyword>
<reference evidence="2" key="1">
    <citation type="submission" date="2022-11" db="UniProtKB">
        <authorList>
            <consortium name="WormBaseParasite"/>
        </authorList>
    </citation>
    <scope>IDENTIFICATION</scope>
</reference>
<sequence length="156" mass="17372">MDLNVACDPPFLNDSESKSSNFYGKKLSQGDVSATTSNDFVDTFKDGNCISDQSSSPASSKFSLKKFMAIPLNNFSTSSKAHKLKMTKISNGTNKTDKLINGDKEGLRLKLYHSFPNLHQINQTAFRRETSARNLHKLGRQSNIDKCCDLDDENVK</sequence>
<dbReference type="AlphaFoldDB" id="A0A915JM04"/>
<organism evidence="1 2">
    <name type="scientific">Romanomermis culicivorax</name>
    <name type="common">Nematode worm</name>
    <dbReference type="NCBI Taxonomy" id="13658"/>
    <lineage>
        <taxon>Eukaryota</taxon>
        <taxon>Metazoa</taxon>
        <taxon>Ecdysozoa</taxon>
        <taxon>Nematoda</taxon>
        <taxon>Enoplea</taxon>
        <taxon>Dorylaimia</taxon>
        <taxon>Mermithida</taxon>
        <taxon>Mermithoidea</taxon>
        <taxon>Mermithidae</taxon>
        <taxon>Romanomermis</taxon>
    </lineage>
</organism>
<dbReference type="Proteomes" id="UP000887565">
    <property type="component" value="Unplaced"/>
</dbReference>
<proteinExistence type="predicted"/>